<feature type="active site" evidence="12">
    <location>
        <position position="407"/>
    </location>
</feature>
<dbReference type="Gene3D" id="3.30.870.10">
    <property type="entry name" value="Endonuclease Chain A"/>
    <property type="match status" value="2"/>
</dbReference>
<feature type="transmembrane region" description="Helical" evidence="12">
    <location>
        <begin position="54"/>
        <end position="72"/>
    </location>
</feature>
<evidence type="ECO:0000256" key="1">
    <source>
        <dbReference type="ARBA" id="ARBA00004651"/>
    </source>
</evidence>
<dbReference type="PANTHER" id="PTHR21248">
    <property type="entry name" value="CARDIOLIPIN SYNTHASE"/>
    <property type="match status" value="1"/>
</dbReference>
<accession>I9TJZ7</accession>
<evidence type="ECO:0000256" key="5">
    <source>
        <dbReference type="ARBA" id="ARBA00022692"/>
    </source>
</evidence>
<keyword evidence="6" id="KW-0677">Repeat</keyword>
<keyword evidence="5 12" id="KW-0812">Transmembrane</keyword>
<dbReference type="PANTHER" id="PTHR21248:SF22">
    <property type="entry name" value="PHOSPHOLIPASE D"/>
    <property type="match status" value="1"/>
</dbReference>
<evidence type="ECO:0000256" key="13">
    <source>
        <dbReference type="NCBIfam" id="TIGR04265"/>
    </source>
</evidence>
<dbReference type="EMBL" id="AGXV01000010">
    <property type="protein sequence ID" value="EIY69686.1"/>
    <property type="molecule type" value="Genomic_DNA"/>
</dbReference>
<reference evidence="15 16" key="1">
    <citation type="submission" date="2012-02" db="EMBL/GenBank/DDBJ databases">
        <title>The Genome Sequence of Bacteroides salyersiae CL02T12C01.</title>
        <authorList>
            <consortium name="The Broad Institute Genome Sequencing Platform"/>
            <person name="Earl A."/>
            <person name="Ward D."/>
            <person name="Feldgarden M."/>
            <person name="Gevers D."/>
            <person name="Zitomersky N.L."/>
            <person name="Coyne M.J."/>
            <person name="Comstock L.E."/>
            <person name="Young S.K."/>
            <person name="Zeng Q."/>
            <person name="Gargeya S."/>
            <person name="Fitzgerald M."/>
            <person name="Haas B."/>
            <person name="Abouelleil A."/>
            <person name="Alvarado L."/>
            <person name="Arachchi H.M."/>
            <person name="Berlin A."/>
            <person name="Chapman S.B."/>
            <person name="Gearin G."/>
            <person name="Goldberg J."/>
            <person name="Griggs A."/>
            <person name="Gujja S."/>
            <person name="Hansen M."/>
            <person name="Heiman D."/>
            <person name="Howarth C."/>
            <person name="Larimer J."/>
            <person name="Lui A."/>
            <person name="MacDonald P.J.P."/>
            <person name="McCowen C."/>
            <person name="Montmayeur A."/>
            <person name="Murphy C."/>
            <person name="Neiman D."/>
            <person name="Pearson M."/>
            <person name="Priest M."/>
            <person name="Roberts A."/>
            <person name="Saif S."/>
            <person name="Shea T."/>
            <person name="Sisk P."/>
            <person name="Stolte C."/>
            <person name="Sykes S."/>
            <person name="Wortman J."/>
            <person name="Nusbaum C."/>
            <person name="Birren B."/>
        </authorList>
    </citation>
    <scope>NUCLEOTIDE SEQUENCE [LARGE SCALE GENOMIC DNA]</scope>
    <source>
        <strain evidence="15 16">CL02T12C01</strain>
    </source>
</reference>
<evidence type="ECO:0000256" key="8">
    <source>
        <dbReference type="ARBA" id="ARBA00023098"/>
    </source>
</evidence>
<protein>
    <recommendedName>
        <fullName evidence="12 13">Cardiolipin synthase</fullName>
        <shortName evidence="12">CL synthase</shortName>
        <ecNumber evidence="12 13">2.7.8.-</ecNumber>
    </recommendedName>
</protein>
<comment type="catalytic activity">
    <reaction evidence="12">
        <text>2 a 1,2-diacyl-sn-glycero-3-phospho-(1'-sn-glycerol) = a cardiolipin + glycerol</text>
        <dbReference type="Rhea" id="RHEA:31451"/>
        <dbReference type="ChEBI" id="CHEBI:17754"/>
        <dbReference type="ChEBI" id="CHEBI:62237"/>
        <dbReference type="ChEBI" id="CHEBI:64716"/>
    </reaction>
</comment>
<keyword evidence="2 12" id="KW-1003">Cell membrane</keyword>
<keyword evidence="10 12" id="KW-0594">Phospholipid biosynthesis</keyword>
<dbReference type="SMART" id="SM00155">
    <property type="entry name" value="PLDc"/>
    <property type="match status" value="2"/>
</dbReference>
<dbReference type="InterPro" id="IPR027379">
    <property type="entry name" value="CLS_N"/>
</dbReference>
<dbReference type="CDD" id="cd09112">
    <property type="entry name" value="PLDc_CLS_2"/>
    <property type="match status" value="1"/>
</dbReference>
<evidence type="ECO:0000256" key="9">
    <source>
        <dbReference type="ARBA" id="ARBA00023136"/>
    </source>
</evidence>
<dbReference type="SUPFAM" id="SSF56024">
    <property type="entry name" value="Phospholipase D/nuclease"/>
    <property type="match status" value="2"/>
</dbReference>
<evidence type="ECO:0000256" key="12">
    <source>
        <dbReference type="HAMAP-Rule" id="MF_01916"/>
    </source>
</evidence>
<keyword evidence="11 12" id="KW-1208">Phospholipid metabolism</keyword>
<dbReference type="EC" id="2.7.8.-" evidence="12 13"/>
<evidence type="ECO:0000256" key="11">
    <source>
        <dbReference type="ARBA" id="ARBA00023264"/>
    </source>
</evidence>
<feature type="active site" evidence="12">
    <location>
        <position position="239"/>
    </location>
</feature>
<evidence type="ECO:0000313" key="16">
    <source>
        <dbReference type="Proteomes" id="UP000005150"/>
    </source>
</evidence>
<evidence type="ECO:0000256" key="10">
    <source>
        <dbReference type="ARBA" id="ARBA00023209"/>
    </source>
</evidence>
<evidence type="ECO:0000256" key="3">
    <source>
        <dbReference type="ARBA" id="ARBA00022516"/>
    </source>
</evidence>
<evidence type="ECO:0000256" key="4">
    <source>
        <dbReference type="ARBA" id="ARBA00022679"/>
    </source>
</evidence>
<evidence type="ECO:0000256" key="2">
    <source>
        <dbReference type="ARBA" id="ARBA00022475"/>
    </source>
</evidence>
<dbReference type="Pfam" id="PF13396">
    <property type="entry name" value="PLDc_N"/>
    <property type="match status" value="1"/>
</dbReference>
<name>I9TJZ7_9BACE</name>
<feature type="active site" evidence="12">
    <location>
        <position position="414"/>
    </location>
</feature>
<dbReference type="HAMAP" id="MF_01916">
    <property type="entry name" value="Cardiolipin_synth_Cls"/>
    <property type="match status" value="1"/>
</dbReference>
<keyword evidence="9 12" id="KW-0472">Membrane</keyword>
<evidence type="ECO:0000256" key="6">
    <source>
        <dbReference type="ARBA" id="ARBA00022737"/>
    </source>
</evidence>
<dbReference type="InterPro" id="IPR001736">
    <property type="entry name" value="PLipase_D/transphosphatidylase"/>
</dbReference>
<dbReference type="InterPro" id="IPR025202">
    <property type="entry name" value="PLD-like_dom"/>
</dbReference>
<gene>
    <name evidence="15" type="ORF">HMPREF1071_00706</name>
</gene>
<dbReference type="InterPro" id="IPR022924">
    <property type="entry name" value="Cardiolipin_synthase"/>
</dbReference>
<feature type="active site" evidence="12">
    <location>
        <position position="409"/>
    </location>
</feature>
<evidence type="ECO:0000256" key="7">
    <source>
        <dbReference type="ARBA" id="ARBA00022989"/>
    </source>
</evidence>
<organism evidence="15 16">
    <name type="scientific">Bacteroides salyersiae CL02T12C01</name>
    <dbReference type="NCBI Taxonomy" id="997887"/>
    <lineage>
        <taxon>Bacteria</taxon>
        <taxon>Pseudomonadati</taxon>
        <taxon>Bacteroidota</taxon>
        <taxon>Bacteroidia</taxon>
        <taxon>Bacteroidales</taxon>
        <taxon>Bacteroidaceae</taxon>
        <taxon>Bacteroides</taxon>
    </lineage>
</organism>
<keyword evidence="8 12" id="KW-0443">Lipid metabolism</keyword>
<keyword evidence="7 12" id="KW-1133">Transmembrane helix</keyword>
<keyword evidence="3 12" id="KW-0444">Lipid biosynthesis</keyword>
<dbReference type="AlphaFoldDB" id="I9TJZ7"/>
<dbReference type="Proteomes" id="UP000005150">
    <property type="component" value="Unassembled WGS sequence"/>
</dbReference>
<feature type="active site" evidence="12">
    <location>
        <position position="232"/>
    </location>
</feature>
<keyword evidence="16" id="KW-1185">Reference proteome</keyword>
<comment type="function">
    <text evidence="12">Catalyzes the reversible phosphatidyl group transfer from one phosphatidylglycerol molecule to another to form cardiolipin (CL) (diphosphatidylglycerol) and glycerol.</text>
</comment>
<dbReference type="GO" id="GO:0005886">
    <property type="term" value="C:plasma membrane"/>
    <property type="evidence" value="ECO:0007669"/>
    <property type="project" value="UniProtKB-SubCell"/>
</dbReference>
<dbReference type="InterPro" id="IPR030874">
    <property type="entry name" value="Cardiolipin_synth_Firmi"/>
</dbReference>
<dbReference type="Pfam" id="PF13091">
    <property type="entry name" value="PLDc_2"/>
    <property type="match status" value="2"/>
</dbReference>
<dbReference type="PATRIC" id="fig|997887.3.peg.734"/>
<dbReference type="GO" id="GO:0008808">
    <property type="term" value="F:cardiolipin synthase activity"/>
    <property type="evidence" value="ECO:0007669"/>
    <property type="project" value="UniProtKB-UniRule"/>
</dbReference>
<comment type="subcellular location">
    <subcellularLocation>
        <location evidence="1 12">Cell membrane</location>
        <topology evidence="1 12">Multi-pass membrane protein</topology>
    </subcellularLocation>
</comment>
<feature type="transmembrane region" description="Helical" evidence="12">
    <location>
        <begin position="21"/>
        <end position="42"/>
    </location>
</feature>
<dbReference type="HOGENOM" id="CLU_038053_1_2_10"/>
<comment type="caution">
    <text evidence="15">The sequence shown here is derived from an EMBL/GenBank/DDBJ whole genome shotgun (WGS) entry which is preliminary data.</text>
</comment>
<dbReference type="CDD" id="cd09110">
    <property type="entry name" value="PLDc_CLS_1"/>
    <property type="match status" value="1"/>
</dbReference>
<dbReference type="GO" id="GO:0032049">
    <property type="term" value="P:cardiolipin biosynthetic process"/>
    <property type="evidence" value="ECO:0007669"/>
    <property type="project" value="UniProtKB-UniRule"/>
</dbReference>
<evidence type="ECO:0000313" key="15">
    <source>
        <dbReference type="EMBL" id="EIY69686.1"/>
    </source>
</evidence>
<dbReference type="NCBIfam" id="TIGR04265">
    <property type="entry name" value="bac_cardiolipin"/>
    <property type="match status" value="1"/>
</dbReference>
<sequence>MPILLSTFAIMIDWNIIFSQIATVAFDIIYFGAIIGTIVVVILDNRNPVKTMAWILVLMFLPIVGLVFYFFFGRSQRRERIIGKKSYGRLLKKPMAEYLAQGSSVLPEAYERLIKLFQHTNQALPFEGNRVDTYTSGYSMLQALLRELQKAEKHIHMEFYIFEDDAVGRLVRDVLIGKARAGVEVRVIYDDVGCWHVPSAFFEDMRGAGIEVRSFLKVRFPLFTSKVNYRNHRKIVVIDGLVGFVGGMNLAERYMRGFSWGIWRDTHIMLQGKAVHGLQSAFLLDWYFVDRTLITSSRYFPKIDSYGDSLVQIVTGEPIGPWKEIMQGLTMAISGAQRYFYIQTPYFLPTEQVLAAMQAAALSGVDVRLMLPERADNRVTHLGSRSYLADVLRAGVKVYFYKKGFLHSKLMVSDDMLSTVGSTNVDFRSFEHNFEVNAFMYDMVTALQMKEIFMLDQRECTQVFLKNWIKRPWPQKAMESVVRLLAPLL</sequence>
<feature type="domain" description="PLD phosphodiesterase" evidence="14">
    <location>
        <begin position="227"/>
        <end position="254"/>
    </location>
</feature>
<dbReference type="PROSITE" id="PS50035">
    <property type="entry name" value="PLD"/>
    <property type="match status" value="2"/>
</dbReference>
<keyword evidence="4 12" id="KW-0808">Transferase</keyword>
<feature type="domain" description="PLD phosphodiesterase" evidence="14">
    <location>
        <begin position="402"/>
        <end position="429"/>
    </location>
</feature>
<feature type="active site" evidence="12">
    <location>
        <position position="234"/>
    </location>
</feature>
<evidence type="ECO:0000259" key="14">
    <source>
        <dbReference type="PROSITE" id="PS50035"/>
    </source>
</evidence>
<comment type="similarity">
    <text evidence="12">Belongs to the phospholipase D family. Cardiolipin synthase subfamily.</text>
</comment>
<proteinExistence type="inferred from homology"/>